<evidence type="ECO:0000313" key="7">
    <source>
        <dbReference type="Proteomes" id="UP001195483"/>
    </source>
</evidence>
<dbReference type="Gene3D" id="1.20.58.900">
    <property type="match status" value="1"/>
</dbReference>
<dbReference type="InterPro" id="IPR037213">
    <property type="entry name" value="Run_dom_sf"/>
</dbReference>
<feature type="compositionally biased region" description="Basic and acidic residues" evidence="4">
    <location>
        <begin position="561"/>
        <end position="571"/>
    </location>
</feature>
<reference evidence="6" key="1">
    <citation type="journal article" date="2021" name="Genome Biol. Evol.">
        <title>A High-Quality Reference Genome for a Parasitic Bivalve with Doubly Uniparental Inheritance (Bivalvia: Unionida).</title>
        <authorList>
            <person name="Smith C.H."/>
        </authorList>
    </citation>
    <scope>NUCLEOTIDE SEQUENCE</scope>
    <source>
        <strain evidence="6">CHS0354</strain>
    </source>
</reference>
<reference evidence="6" key="2">
    <citation type="journal article" date="2021" name="Genome Biol. Evol.">
        <title>Developing a high-quality reference genome for a parasitic bivalve with doubly uniparental inheritance (Bivalvia: Unionida).</title>
        <authorList>
            <person name="Smith C.H."/>
        </authorList>
    </citation>
    <scope>NUCLEOTIDE SEQUENCE</scope>
    <source>
        <strain evidence="6">CHS0354</strain>
        <tissue evidence="6">Mantle</tissue>
    </source>
</reference>
<evidence type="ECO:0000256" key="3">
    <source>
        <dbReference type="SAM" id="Coils"/>
    </source>
</evidence>
<dbReference type="PANTHER" id="PTHR46251:SF3">
    <property type="entry name" value="RUN DOMAIN-CONTAINING PROTEIN"/>
    <property type="match status" value="1"/>
</dbReference>
<keyword evidence="1 3" id="KW-0175">Coiled coil</keyword>
<keyword evidence="7" id="KW-1185">Reference proteome</keyword>
<dbReference type="PROSITE" id="PS50826">
    <property type="entry name" value="RUN"/>
    <property type="match status" value="1"/>
</dbReference>
<reference evidence="6" key="3">
    <citation type="submission" date="2023-05" db="EMBL/GenBank/DDBJ databases">
        <authorList>
            <person name="Smith C.H."/>
        </authorList>
    </citation>
    <scope>NUCLEOTIDE SEQUENCE</scope>
    <source>
        <strain evidence="6">CHS0354</strain>
        <tissue evidence="6">Mantle</tissue>
    </source>
</reference>
<dbReference type="SUPFAM" id="SSF140741">
    <property type="entry name" value="RUN domain-like"/>
    <property type="match status" value="1"/>
</dbReference>
<name>A0AAE0SGE8_9BIVA</name>
<dbReference type="InterPro" id="IPR004012">
    <property type="entry name" value="Run_dom"/>
</dbReference>
<feature type="domain" description="RUN" evidence="5">
    <location>
        <begin position="46"/>
        <end position="178"/>
    </location>
</feature>
<dbReference type="Pfam" id="PF02759">
    <property type="entry name" value="RUN"/>
    <property type="match status" value="1"/>
</dbReference>
<dbReference type="PANTHER" id="PTHR46251">
    <property type="entry name" value="RUN DOMAIN-CONTAINING 3 PROTEIN RUNDC3"/>
    <property type="match status" value="1"/>
</dbReference>
<evidence type="ECO:0000313" key="6">
    <source>
        <dbReference type="EMBL" id="KAK3591214.1"/>
    </source>
</evidence>
<evidence type="ECO:0000256" key="2">
    <source>
        <dbReference type="ARBA" id="ARBA00034727"/>
    </source>
</evidence>
<dbReference type="EMBL" id="JAEAOA010000299">
    <property type="protein sequence ID" value="KAK3591214.1"/>
    <property type="molecule type" value="Genomic_DNA"/>
</dbReference>
<proteinExistence type="inferred from homology"/>
<accession>A0AAE0SGE8</accession>
<protein>
    <recommendedName>
        <fullName evidence="5">RUN domain-containing protein</fullName>
    </recommendedName>
</protein>
<feature type="coiled-coil region" evidence="3">
    <location>
        <begin position="255"/>
        <end position="318"/>
    </location>
</feature>
<evidence type="ECO:0000259" key="5">
    <source>
        <dbReference type="PROSITE" id="PS50826"/>
    </source>
</evidence>
<organism evidence="6 7">
    <name type="scientific">Potamilus streckersoni</name>
    <dbReference type="NCBI Taxonomy" id="2493646"/>
    <lineage>
        <taxon>Eukaryota</taxon>
        <taxon>Metazoa</taxon>
        <taxon>Spiralia</taxon>
        <taxon>Lophotrochozoa</taxon>
        <taxon>Mollusca</taxon>
        <taxon>Bivalvia</taxon>
        <taxon>Autobranchia</taxon>
        <taxon>Heteroconchia</taxon>
        <taxon>Palaeoheterodonta</taxon>
        <taxon>Unionida</taxon>
        <taxon>Unionoidea</taxon>
        <taxon>Unionidae</taxon>
        <taxon>Ambleminae</taxon>
        <taxon>Lampsilini</taxon>
        <taxon>Potamilus</taxon>
    </lineage>
</organism>
<dbReference type="AlphaFoldDB" id="A0AAE0SGE8"/>
<evidence type="ECO:0000256" key="4">
    <source>
        <dbReference type="SAM" id="MobiDB-lite"/>
    </source>
</evidence>
<feature type="region of interest" description="Disordered" evidence="4">
    <location>
        <begin position="561"/>
        <end position="588"/>
    </location>
</feature>
<dbReference type="Proteomes" id="UP001195483">
    <property type="component" value="Unassembled WGS sequence"/>
</dbReference>
<comment type="similarity">
    <text evidence="2">Belongs to the RUNDC3 family.</text>
</comment>
<evidence type="ECO:0000256" key="1">
    <source>
        <dbReference type="ARBA" id="ARBA00023054"/>
    </source>
</evidence>
<sequence length="588" mass="66272">MPIIEVSDSKQKISSRQISAQRRNLFVVCRFAIKTLIDKAVLTGLDDECEELRNFLAILEEILNHRIKPLKSWYVMEEPGSFWSYIQAACKSVPHSCISGIAALDNVKPAIAKGRAWLRCVLMEKRLSEYLTTAVHNTRLTRKYYLDDAIMLSEDVPILFAELLGLNAIDFSFCLKGDNLDLSTPMVVDYSPYLKFQQSQESISQDEEELRALSTKSSIDSGVSSAMTYEELGYLQKYRLLDEKYKSACEQKGYLEELLRLRENQLDAIQQQNQDMACTIRQLEMENQKDSRELEGVIIELQEQLSSMKFKYAQMQERLTSLADYPTHPSKLDQGNVIPMEDLGSIRSLSLSPAMAKQIDCDQQSLSSLECSVQPVTSSSKNANHHIYREDTQSMIPLTGSLTSLQSILLTEPLTPQQSIKILTGSRVSEGNEQYTEYISFGPAFTKDIGAIVPMENEDINVINSIGHADINVITSMGHPDIDVRYENSETVGNQDRHTVEHSSLDSGEIYLAELNSESSKGQGQITLHSFANIDINDSVKVEDREVLLSDIFEEMEQLDRREKLEEKSDSDTSTLGDSEFVLLDADA</sequence>
<dbReference type="SMART" id="SM00593">
    <property type="entry name" value="RUN"/>
    <property type="match status" value="1"/>
</dbReference>
<dbReference type="InterPro" id="IPR047340">
    <property type="entry name" value="RUNDC3A_B"/>
</dbReference>
<comment type="caution">
    <text evidence="6">The sequence shown here is derived from an EMBL/GenBank/DDBJ whole genome shotgun (WGS) entry which is preliminary data.</text>
</comment>
<gene>
    <name evidence="6" type="ORF">CHS0354_003845</name>
</gene>